<comment type="subcellular location">
    <subcellularLocation>
        <location evidence="12">Cell membrane</location>
        <topology evidence="12">Multi-pass membrane protein</topology>
    </subcellularLocation>
    <subcellularLocation>
        <location evidence="1">Membrane</location>
        <topology evidence="1">Multi-pass membrane protein</topology>
    </subcellularLocation>
</comment>
<proteinExistence type="inferred from homology"/>
<feature type="transmembrane region" description="Helical" evidence="12">
    <location>
        <begin position="283"/>
        <end position="308"/>
    </location>
</feature>
<dbReference type="HAMAP" id="MF_01522">
    <property type="entry name" value="Kup"/>
    <property type="match status" value="1"/>
</dbReference>
<keyword evidence="3 12" id="KW-0813">Transport</keyword>
<dbReference type="PANTHER" id="PTHR30540:SF79">
    <property type="entry name" value="LOW AFFINITY POTASSIUM TRANSPORT SYSTEM PROTEIN KUP"/>
    <property type="match status" value="1"/>
</dbReference>
<dbReference type="Proteomes" id="UP000237839">
    <property type="component" value="Unassembled WGS sequence"/>
</dbReference>
<keyword evidence="9 12" id="KW-1133">Transmembrane helix</keyword>
<feature type="transmembrane region" description="Helical" evidence="12">
    <location>
        <begin position="99"/>
        <end position="123"/>
    </location>
</feature>
<keyword evidence="4 12" id="KW-1003">Cell membrane</keyword>
<protein>
    <recommendedName>
        <fullName evidence="12">Probable potassium transport system protein Kup</fullName>
    </recommendedName>
</protein>
<keyword evidence="6 12" id="KW-0812">Transmembrane</keyword>
<evidence type="ECO:0000256" key="8">
    <source>
        <dbReference type="ARBA" id="ARBA00022958"/>
    </source>
</evidence>
<evidence type="ECO:0000259" key="14">
    <source>
        <dbReference type="Pfam" id="PF22776"/>
    </source>
</evidence>
<feature type="transmembrane region" description="Helical" evidence="12">
    <location>
        <begin position="360"/>
        <end position="382"/>
    </location>
</feature>
<feature type="transmembrane region" description="Helical" evidence="12">
    <location>
        <begin position="47"/>
        <end position="65"/>
    </location>
</feature>
<evidence type="ECO:0000256" key="11">
    <source>
        <dbReference type="ARBA" id="ARBA00023136"/>
    </source>
</evidence>
<name>A0A2S9H4W2_9BURK</name>
<feature type="domain" description="K+ potassium transporter C-terminal" evidence="14">
    <location>
        <begin position="472"/>
        <end position="627"/>
    </location>
</feature>
<keyword evidence="11 12" id="KW-0472">Membrane</keyword>
<feature type="transmembrane region" description="Helical" evidence="12">
    <location>
        <begin position="329"/>
        <end position="354"/>
    </location>
</feature>
<evidence type="ECO:0000256" key="5">
    <source>
        <dbReference type="ARBA" id="ARBA00022538"/>
    </source>
</evidence>
<evidence type="ECO:0000259" key="13">
    <source>
        <dbReference type="Pfam" id="PF02705"/>
    </source>
</evidence>
<dbReference type="GO" id="GO:0015293">
    <property type="term" value="F:symporter activity"/>
    <property type="evidence" value="ECO:0007669"/>
    <property type="project" value="UniProtKB-UniRule"/>
</dbReference>
<dbReference type="InterPro" id="IPR023051">
    <property type="entry name" value="Kup"/>
</dbReference>
<comment type="function">
    <text evidence="12">Transport of potassium into the cell. Likely operates as a K(+):H(+) symporter.</text>
</comment>
<dbReference type="AlphaFoldDB" id="A0A2S9H4W2"/>
<keyword evidence="10 12" id="KW-0406">Ion transport</keyword>
<reference evidence="15 16" key="1">
    <citation type="submission" date="2018-02" db="EMBL/GenBank/DDBJ databases">
        <title>Solimicrobium silvestre gen. nov., sp. nov., isolated from alpine forest soil.</title>
        <authorList>
            <person name="Margesin R."/>
            <person name="Albuquerque L."/>
            <person name="Zhang D.-C."/>
            <person name="Froufe H.J.C."/>
            <person name="Severino R."/>
            <person name="Roxo I."/>
            <person name="Egas C."/>
            <person name="Da Costa M.S."/>
        </authorList>
    </citation>
    <scope>NUCLEOTIDE SEQUENCE [LARGE SCALE GENOMIC DNA]</scope>
    <source>
        <strain evidence="15 16">S20-91</strain>
    </source>
</reference>
<dbReference type="GO" id="GO:0005886">
    <property type="term" value="C:plasma membrane"/>
    <property type="evidence" value="ECO:0007669"/>
    <property type="project" value="UniProtKB-SubCell"/>
</dbReference>
<evidence type="ECO:0000256" key="1">
    <source>
        <dbReference type="ARBA" id="ARBA00004141"/>
    </source>
</evidence>
<dbReference type="GO" id="GO:0015079">
    <property type="term" value="F:potassium ion transmembrane transporter activity"/>
    <property type="evidence" value="ECO:0007669"/>
    <property type="project" value="UniProtKB-UniRule"/>
</dbReference>
<dbReference type="OrthoDB" id="8594991at2"/>
<evidence type="ECO:0000256" key="4">
    <source>
        <dbReference type="ARBA" id="ARBA00022475"/>
    </source>
</evidence>
<feature type="transmembrane region" description="Helical" evidence="12">
    <location>
        <begin position="389"/>
        <end position="414"/>
    </location>
</feature>
<keyword evidence="16" id="KW-1185">Reference proteome</keyword>
<dbReference type="Pfam" id="PF22776">
    <property type="entry name" value="K_trans_C"/>
    <property type="match status" value="1"/>
</dbReference>
<evidence type="ECO:0000313" key="15">
    <source>
        <dbReference type="EMBL" id="PRC95019.1"/>
    </source>
</evidence>
<keyword evidence="7 12" id="KW-0769">Symport</keyword>
<dbReference type="EMBL" id="PUGF01000001">
    <property type="protein sequence ID" value="PRC95019.1"/>
    <property type="molecule type" value="Genomic_DNA"/>
</dbReference>
<feature type="transmembrane region" description="Helical" evidence="12">
    <location>
        <begin position="212"/>
        <end position="230"/>
    </location>
</feature>
<dbReference type="RefSeq" id="WP_105529927.1">
    <property type="nucleotide sequence ID" value="NZ_PUGF01000001.1"/>
</dbReference>
<dbReference type="PANTHER" id="PTHR30540">
    <property type="entry name" value="OSMOTIC STRESS POTASSIUM TRANSPORTER"/>
    <property type="match status" value="1"/>
</dbReference>
<evidence type="ECO:0000256" key="2">
    <source>
        <dbReference type="ARBA" id="ARBA00007019"/>
    </source>
</evidence>
<feature type="transmembrane region" description="Helical" evidence="12">
    <location>
        <begin position="135"/>
        <end position="154"/>
    </location>
</feature>
<dbReference type="InterPro" id="IPR053952">
    <property type="entry name" value="K_trans_C"/>
</dbReference>
<comment type="catalytic activity">
    <reaction evidence="12">
        <text>K(+)(in) + H(+)(in) = K(+)(out) + H(+)(out)</text>
        <dbReference type="Rhea" id="RHEA:28490"/>
        <dbReference type="ChEBI" id="CHEBI:15378"/>
        <dbReference type="ChEBI" id="CHEBI:29103"/>
    </reaction>
</comment>
<evidence type="ECO:0000256" key="10">
    <source>
        <dbReference type="ARBA" id="ARBA00023065"/>
    </source>
</evidence>
<feature type="transmembrane region" description="Helical" evidence="12">
    <location>
        <begin position="166"/>
        <end position="186"/>
    </location>
</feature>
<evidence type="ECO:0000256" key="12">
    <source>
        <dbReference type="HAMAP-Rule" id="MF_01522"/>
    </source>
</evidence>
<evidence type="ECO:0000256" key="3">
    <source>
        <dbReference type="ARBA" id="ARBA00022448"/>
    </source>
</evidence>
<evidence type="ECO:0000256" key="6">
    <source>
        <dbReference type="ARBA" id="ARBA00022692"/>
    </source>
</evidence>
<dbReference type="InterPro" id="IPR053951">
    <property type="entry name" value="K_trans_N"/>
</dbReference>
<dbReference type="InterPro" id="IPR003855">
    <property type="entry name" value="K+_transporter"/>
</dbReference>
<feature type="domain" description="K+ potassium transporter integral membrane" evidence="13">
    <location>
        <begin position="4"/>
        <end position="460"/>
    </location>
</feature>
<gene>
    <name evidence="12" type="primary">kup</name>
    <name evidence="15" type="ORF">S2091_0214</name>
</gene>
<organism evidence="15 16">
    <name type="scientific">Solimicrobium silvestre</name>
    <dbReference type="NCBI Taxonomy" id="2099400"/>
    <lineage>
        <taxon>Bacteria</taxon>
        <taxon>Pseudomonadati</taxon>
        <taxon>Pseudomonadota</taxon>
        <taxon>Betaproteobacteria</taxon>
        <taxon>Burkholderiales</taxon>
        <taxon>Oxalobacteraceae</taxon>
        <taxon>Solimicrobium</taxon>
    </lineage>
</organism>
<accession>A0A2S9H4W2</accession>
<feature type="transmembrane region" description="Helical" evidence="12">
    <location>
        <begin position="420"/>
        <end position="439"/>
    </location>
</feature>
<feature type="transmembrane region" description="Helical" evidence="12">
    <location>
        <begin position="242"/>
        <end position="263"/>
    </location>
</feature>
<keyword evidence="5 12" id="KW-0633">Potassium transport</keyword>
<evidence type="ECO:0000256" key="7">
    <source>
        <dbReference type="ARBA" id="ARBA00022847"/>
    </source>
</evidence>
<sequence length="628" mass="68803">MPALALAALGIVFGDLGTSPLYALQETFHPQRGVAASAENVMGAVSLFLWALIIMVSLKYVLVLMRADNRGEGGILALLTLLIGERSCHQHTGRRAKRWIFLALIGTAMLYGDGVITPAISVLSAIEGLQIATPAFQPYVVPTTIVILIGLFAIQPFGSGKVGIIFGPILLIWFLVIAALGLHTLWQNPAILGAINPMHGIRFFERNGGQGFIALGAVVLCLTGGEALYADMGHFGRRPIQLAWYGLALPSLALNYLGQGALLLSNPSVADRPFYSMVPTWGLYPMVALAALATIVASQALISAVFSLTRQAAQLGYSPRVEVIHTSGAMIGQVYLPTLNWLLMIGTIAIVLLFKTSDNLAAAFGLAVSTTMAITTILFAALARVRWHWSWWSVAAVAGVFFIADVAFVLANTLKFLDGGWLPLALGIAVFSIMASWYAERAILAKERRERAMPLGSFIDNLAMSPPHRVAGVAVFLTEEADVVPVELLHHLKHNQVLHERVVLLTLITEEVPRVQKEHSLSVDELPLGFISIIARFGFMEEPNVPNTLDLTSKLADYELFEPLSTTYFLGHQTLVLPRRRQWQWRGWLHRWSQSLFILLSRNEHNAILRFGLPPNRVVELGQHLEME</sequence>
<evidence type="ECO:0000256" key="9">
    <source>
        <dbReference type="ARBA" id="ARBA00022989"/>
    </source>
</evidence>
<dbReference type="Pfam" id="PF02705">
    <property type="entry name" value="K_trans"/>
    <property type="match status" value="1"/>
</dbReference>
<comment type="similarity">
    <text evidence="2 12">Belongs to the HAK/KUP transporter (TC 2.A.72) family.</text>
</comment>
<comment type="caution">
    <text evidence="15">The sequence shown here is derived from an EMBL/GenBank/DDBJ whole genome shotgun (WGS) entry which is preliminary data.</text>
</comment>
<evidence type="ECO:0000313" key="16">
    <source>
        <dbReference type="Proteomes" id="UP000237839"/>
    </source>
</evidence>
<keyword evidence="8 12" id="KW-0630">Potassium</keyword>